<protein>
    <submittedName>
        <fullName evidence="1">Uncharacterized protein</fullName>
    </submittedName>
</protein>
<comment type="caution">
    <text evidence="1">The sequence shown here is derived from an EMBL/GenBank/DDBJ whole genome shotgun (WGS) entry which is preliminary data.</text>
</comment>
<evidence type="ECO:0000313" key="2">
    <source>
        <dbReference type="Proteomes" id="UP000231070"/>
    </source>
</evidence>
<name>A0A2G9WPJ1_9HYPH</name>
<organism evidence="1 2">
    <name type="scientific">Pleomorphomonas carboxyditropha</name>
    <dbReference type="NCBI Taxonomy" id="2023338"/>
    <lineage>
        <taxon>Bacteria</taxon>
        <taxon>Pseudomonadati</taxon>
        <taxon>Pseudomonadota</taxon>
        <taxon>Alphaproteobacteria</taxon>
        <taxon>Hyphomicrobiales</taxon>
        <taxon>Pleomorphomonadaceae</taxon>
        <taxon>Pleomorphomonas</taxon>
    </lineage>
</organism>
<evidence type="ECO:0000313" key="1">
    <source>
        <dbReference type="EMBL" id="PIO96627.1"/>
    </source>
</evidence>
<accession>A0A2G9WPJ1</accession>
<gene>
    <name evidence="1" type="ORF">CJ014_24580</name>
</gene>
<proteinExistence type="predicted"/>
<dbReference type="AlphaFoldDB" id="A0A2G9WPJ1"/>
<dbReference type="Proteomes" id="UP000231070">
    <property type="component" value="Unassembled WGS sequence"/>
</dbReference>
<sequence length="107" mass="12255">MGSLLCYLLKRFANFFVVFLGHCPWHIGRIEAKMPQHGLPLLHSSEIHEITGGGNTQIATSRYGCVEIRYGSSLYFSENLARLCTDLLHANEEFIRRYIKIFGRLPL</sequence>
<reference evidence="1 2" key="1">
    <citation type="submission" date="2017-08" db="EMBL/GenBank/DDBJ databases">
        <title>Pleomorphomonas carboxidotrophicus sp. nov., a new mesophilic hydrogenogenic carboxidotroph.</title>
        <authorList>
            <person name="Esquivel-Elizondo S."/>
            <person name="Krajmalnik-Brown R."/>
            <person name="Maldonado J."/>
        </authorList>
    </citation>
    <scope>NUCLEOTIDE SEQUENCE [LARGE SCALE GENOMIC DNA]</scope>
    <source>
        <strain evidence="1 2">SVCO-16</strain>
    </source>
</reference>
<keyword evidence="2" id="KW-1185">Reference proteome</keyword>
<dbReference type="EMBL" id="NQVN01000029">
    <property type="protein sequence ID" value="PIO96627.1"/>
    <property type="molecule type" value="Genomic_DNA"/>
</dbReference>